<feature type="region of interest" description="Disordered" evidence="1">
    <location>
        <begin position="46"/>
        <end position="66"/>
    </location>
</feature>
<dbReference type="EMBL" id="LNIX01000006">
    <property type="protein sequence ID" value="OXA53299.1"/>
    <property type="molecule type" value="Genomic_DNA"/>
</dbReference>
<sequence length="151" mass="15811">MVEEAETNLLIHSFSLTFSLALLTSASTKVLPISAKFVQASCLVEQPTSSSSSPPWKETSSGNDETTNKAEFVREMFEGGSGVASHLTVSYPLLKGIAKECKIAHTHDGNGGASAAGSNTFSGGMMIKNGTSASVVLETGEMKHCERVVVV</sequence>
<accession>A0A226E762</accession>
<name>A0A226E762_FOLCA</name>
<evidence type="ECO:0000256" key="1">
    <source>
        <dbReference type="SAM" id="MobiDB-lite"/>
    </source>
</evidence>
<feature type="compositionally biased region" description="Low complexity" evidence="1">
    <location>
        <begin position="47"/>
        <end position="61"/>
    </location>
</feature>
<evidence type="ECO:0000313" key="2">
    <source>
        <dbReference type="EMBL" id="OXA53299.1"/>
    </source>
</evidence>
<dbReference type="AlphaFoldDB" id="A0A226E762"/>
<gene>
    <name evidence="2" type="ORF">Fcan01_12302</name>
</gene>
<evidence type="ECO:0000313" key="3">
    <source>
        <dbReference type="Proteomes" id="UP000198287"/>
    </source>
</evidence>
<proteinExistence type="predicted"/>
<organism evidence="2 3">
    <name type="scientific">Folsomia candida</name>
    <name type="common">Springtail</name>
    <dbReference type="NCBI Taxonomy" id="158441"/>
    <lineage>
        <taxon>Eukaryota</taxon>
        <taxon>Metazoa</taxon>
        <taxon>Ecdysozoa</taxon>
        <taxon>Arthropoda</taxon>
        <taxon>Hexapoda</taxon>
        <taxon>Collembola</taxon>
        <taxon>Entomobryomorpha</taxon>
        <taxon>Isotomoidea</taxon>
        <taxon>Isotomidae</taxon>
        <taxon>Proisotominae</taxon>
        <taxon>Folsomia</taxon>
    </lineage>
</organism>
<dbReference type="Proteomes" id="UP000198287">
    <property type="component" value="Unassembled WGS sequence"/>
</dbReference>
<comment type="caution">
    <text evidence="2">The sequence shown here is derived from an EMBL/GenBank/DDBJ whole genome shotgun (WGS) entry which is preliminary data.</text>
</comment>
<protein>
    <submittedName>
        <fullName evidence="2">Uncharacterized protein</fullName>
    </submittedName>
</protein>
<reference evidence="2 3" key="1">
    <citation type="submission" date="2015-12" db="EMBL/GenBank/DDBJ databases">
        <title>The genome of Folsomia candida.</title>
        <authorList>
            <person name="Faddeeva A."/>
            <person name="Derks M.F."/>
            <person name="Anvar Y."/>
            <person name="Smit S."/>
            <person name="Van Straalen N."/>
            <person name="Roelofs D."/>
        </authorList>
    </citation>
    <scope>NUCLEOTIDE SEQUENCE [LARGE SCALE GENOMIC DNA]</scope>
    <source>
        <strain evidence="2 3">VU population</strain>
        <tissue evidence="2">Whole body</tissue>
    </source>
</reference>
<keyword evidence="3" id="KW-1185">Reference proteome</keyword>